<evidence type="ECO:0000313" key="1">
    <source>
        <dbReference type="EMBL" id="MDQ0392664.1"/>
    </source>
</evidence>
<gene>
    <name evidence="1" type="ORF">J3R73_002456</name>
</gene>
<dbReference type="EMBL" id="JAUSVK010000001">
    <property type="protein sequence ID" value="MDQ0392664.1"/>
    <property type="molecule type" value="Genomic_DNA"/>
</dbReference>
<keyword evidence="2" id="KW-1185">Reference proteome</keyword>
<reference evidence="1 2" key="1">
    <citation type="submission" date="2023-07" db="EMBL/GenBank/DDBJ databases">
        <title>Genomic Encyclopedia of Type Strains, Phase IV (KMG-IV): sequencing the most valuable type-strain genomes for metagenomic binning, comparative biology and taxonomic classification.</title>
        <authorList>
            <person name="Goeker M."/>
        </authorList>
    </citation>
    <scope>NUCLEOTIDE SEQUENCE [LARGE SCALE GENOMIC DNA]</scope>
    <source>
        <strain evidence="1 2">DSM 5896</strain>
    </source>
</reference>
<organism evidence="1 2">
    <name type="scientific">Labrys monachus</name>
    <dbReference type="NCBI Taxonomy" id="217067"/>
    <lineage>
        <taxon>Bacteria</taxon>
        <taxon>Pseudomonadati</taxon>
        <taxon>Pseudomonadota</taxon>
        <taxon>Alphaproteobacteria</taxon>
        <taxon>Hyphomicrobiales</taxon>
        <taxon>Xanthobacteraceae</taxon>
        <taxon>Labrys</taxon>
    </lineage>
</organism>
<proteinExistence type="predicted"/>
<name>A0ABU0FDI5_9HYPH</name>
<evidence type="ECO:0000313" key="2">
    <source>
        <dbReference type="Proteomes" id="UP001237448"/>
    </source>
</evidence>
<protein>
    <submittedName>
        <fullName evidence="1">Uncharacterized protein</fullName>
    </submittedName>
</protein>
<sequence>MTDREKLSAAEIERICLYALRASPGLADIEEVRVGPLSDSSGFTWKLISITPVPEPIAYDNALHAIRPIQGAYDLLGQEP</sequence>
<dbReference type="RefSeq" id="WP_307426877.1">
    <property type="nucleotide sequence ID" value="NZ_JAUSVK010000001.1"/>
</dbReference>
<accession>A0ABU0FDI5</accession>
<dbReference type="Proteomes" id="UP001237448">
    <property type="component" value="Unassembled WGS sequence"/>
</dbReference>
<comment type="caution">
    <text evidence="1">The sequence shown here is derived from an EMBL/GenBank/DDBJ whole genome shotgun (WGS) entry which is preliminary data.</text>
</comment>